<evidence type="ECO:0000313" key="1">
    <source>
        <dbReference type="EMBL" id="BAU83127.1"/>
    </source>
</evidence>
<accession>A0A160NWK8</accession>
<name>A0A160NWK8_STRLU</name>
<reference evidence="1 2" key="1">
    <citation type="journal article" date="2016" name="Genome Announc.">
        <title>Complete Genome Sequence of Thiostrepton-Producing Streptomyces laurentii ATCC 31255.</title>
        <authorList>
            <person name="Doi K."/>
            <person name="Fujino Y."/>
            <person name="Nagayoshi Y."/>
            <person name="Ohshima T."/>
            <person name="Ogata S."/>
        </authorList>
    </citation>
    <scope>NUCLEOTIDE SEQUENCE [LARGE SCALE GENOMIC DNA]</scope>
    <source>
        <strain evidence="1 2">ATCC 31255</strain>
    </source>
</reference>
<dbReference type="AlphaFoldDB" id="A0A160NWK8"/>
<proteinExistence type="predicted"/>
<keyword evidence="2" id="KW-1185">Reference proteome</keyword>
<protein>
    <submittedName>
        <fullName evidence="1">Ubiquitin thioesterase</fullName>
    </submittedName>
</protein>
<dbReference type="Proteomes" id="UP000217676">
    <property type="component" value="Chromosome"/>
</dbReference>
<evidence type="ECO:0000313" key="2">
    <source>
        <dbReference type="Proteomes" id="UP000217676"/>
    </source>
</evidence>
<organism evidence="1 2">
    <name type="scientific">Streptomyces laurentii</name>
    <dbReference type="NCBI Taxonomy" id="39478"/>
    <lineage>
        <taxon>Bacteria</taxon>
        <taxon>Bacillati</taxon>
        <taxon>Actinomycetota</taxon>
        <taxon>Actinomycetes</taxon>
        <taxon>Kitasatosporales</taxon>
        <taxon>Streptomycetaceae</taxon>
        <taxon>Streptomyces</taxon>
    </lineage>
</organism>
<dbReference type="EMBL" id="AP017424">
    <property type="protein sequence ID" value="BAU83127.1"/>
    <property type="molecule type" value="Genomic_DNA"/>
</dbReference>
<gene>
    <name evidence="1" type="ORF">SLA_2194</name>
</gene>
<sequence length="103" mass="11468">MLEASLEVAFLGPSTLSDAVNTLRKEASLVNGITGGILSLLPVEQLPEEFREGAENETHSDYLERAQILSERLSFAHRCFNRCYAHFMAEAQRALEVTGIERT</sequence>
<dbReference type="KEGG" id="slau:SLA_2194"/>